<gene>
    <name evidence="1" type="ORF">BEL07_26305</name>
</gene>
<dbReference type="InterPro" id="IPR010310">
    <property type="entry name" value="T7SS_ESAT-6-like"/>
</dbReference>
<proteinExistence type="predicted"/>
<accession>A0A1E8PWP5</accession>
<name>A0A1E8PWP5_9MYCO</name>
<sequence length="107" mass="11295">MTTPHGAALTTDLDLMTAVAHRIDARNDEVRGMLASFIGQMTAVPSSVWGGVAAARFVEVVDRWNAESLTLHSALARIAETMRGNERTLRAAGEAHAHTIAASAASL</sequence>
<evidence type="ECO:0000313" key="1">
    <source>
        <dbReference type="EMBL" id="OFJ50792.1"/>
    </source>
</evidence>
<organism evidence="1 2">
    <name type="scientific">Mycolicibacterium grossiae</name>
    <dbReference type="NCBI Taxonomy" id="1552759"/>
    <lineage>
        <taxon>Bacteria</taxon>
        <taxon>Bacillati</taxon>
        <taxon>Actinomycetota</taxon>
        <taxon>Actinomycetes</taxon>
        <taxon>Mycobacteriales</taxon>
        <taxon>Mycobacteriaceae</taxon>
        <taxon>Mycolicibacterium</taxon>
    </lineage>
</organism>
<dbReference type="RefSeq" id="WP_070355994.1">
    <property type="nucleotide sequence ID" value="NZ_CP043474.1"/>
</dbReference>
<dbReference type="SUPFAM" id="SSF140453">
    <property type="entry name" value="EsxAB dimer-like"/>
    <property type="match status" value="1"/>
</dbReference>
<dbReference type="OrthoDB" id="4474955at2"/>
<dbReference type="EMBL" id="MCHX01000095">
    <property type="protein sequence ID" value="OFJ50792.1"/>
    <property type="molecule type" value="Genomic_DNA"/>
</dbReference>
<dbReference type="Proteomes" id="UP000178953">
    <property type="component" value="Unassembled WGS sequence"/>
</dbReference>
<protein>
    <submittedName>
        <fullName evidence="1">Type VII secretion protein EsxU</fullName>
    </submittedName>
</protein>
<keyword evidence="2" id="KW-1185">Reference proteome</keyword>
<comment type="caution">
    <text evidence="1">The sequence shown here is derived from an EMBL/GenBank/DDBJ whole genome shotgun (WGS) entry which is preliminary data.</text>
</comment>
<dbReference type="Pfam" id="PF06013">
    <property type="entry name" value="WXG100"/>
    <property type="match status" value="1"/>
</dbReference>
<reference evidence="1 2" key="1">
    <citation type="submission" date="2016-09" db="EMBL/GenBank/DDBJ databases">
        <title>genome sequence of Mycobacterium sp. 739 SCH.</title>
        <authorList>
            <person name="Greninger A.L."/>
            <person name="Qin X."/>
            <person name="Jerome K."/>
            <person name="Vora S."/>
            <person name="Quinn K."/>
        </authorList>
    </citation>
    <scope>NUCLEOTIDE SEQUENCE [LARGE SCALE GENOMIC DNA]</scope>
    <source>
        <strain evidence="1 2">SCH</strain>
    </source>
</reference>
<evidence type="ECO:0000313" key="2">
    <source>
        <dbReference type="Proteomes" id="UP000178953"/>
    </source>
</evidence>
<dbReference type="Gene3D" id="1.10.287.1060">
    <property type="entry name" value="ESAT-6-like"/>
    <property type="match status" value="1"/>
</dbReference>
<dbReference type="AlphaFoldDB" id="A0A1E8PWP5"/>
<dbReference type="InterPro" id="IPR036689">
    <property type="entry name" value="ESAT-6-like_sf"/>
</dbReference>